<organism evidence="4 5">
    <name type="scientific">Xylophilus ampelinus</name>
    <dbReference type="NCBI Taxonomy" id="54067"/>
    <lineage>
        <taxon>Bacteria</taxon>
        <taxon>Pseudomonadati</taxon>
        <taxon>Pseudomonadota</taxon>
        <taxon>Betaproteobacteria</taxon>
        <taxon>Burkholderiales</taxon>
        <taxon>Xylophilus</taxon>
    </lineage>
</organism>
<feature type="transmembrane region" description="Helical" evidence="2">
    <location>
        <begin position="282"/>
        <end position="303"/>
    </location>
</feature>
<reference evidence="4 5" key="1">
    <citation type="submission" date="2018-06" db="EMBL/GenBank/DDBJ databases">
        <title>Genomic Encyclopedia of Type Strains, Phase III (KMG-III): the genomes of soil and plant-associated and newly described type strains.</title>
        <authorList>
            <person name="Whitman W."/>
        </authorList>
    </citation>
    <scope>NUCLEOTIDE SEQUENCE [LARGE SCALE GENOMIC DNA]</scope>
    <source>
        <strain evidence="4 5">CECT 7646</strain>
    </source>
</reference>
<evidence type="ECO:0000313" key="5">
    <source>
        <dbReference type="Proteomes" id="UP000247540"/>
    </source>
</evidence>
<dbReference type="NCBIfam" id="TIGR02675">
    <property type="entry name" value="tape_meas_nterm"/>
    <property type="match status" value="1"/>
</dbReference>
<keyword evidence="5" id="KW-1185">Reference proteome</keyword>
<gene>
    <name evidence="4" type="ORF">DFQ15_102189</name>
</gene>
<feature type="transmembrane region" description="Helical" evidence="2">
    <location>
        <begin position="315"/>
        <end position="340"/>
    </location>
</feature>
<dbReference type="Proteomes" id="UP000247540">
    <property type="component" value="Unassembled WGS sequence"/>
</dbReference>
<protein>
    <submittedName>
        <fullName evidence="4">Tape measure domain-containing protein</fullName>
    </submittedName>
</protein>
<evidence type="ECO:0000259" key="3">
    <source>
        <dbReference type="Pfam" id="PF20155"/>
    </source>
</evidence>
<proteinExistence type="predicted"/>
<dbReference type="EMBL" id="QJTC01000002">
    <property type="protein sequence ID" value="PYE79456.1"/>
    <property type="molecule type" value="Genomic_DNA"/>
</dbReference>
<keyword evidence="2" id="KW-0812">Transmembrane</keyword>
<dbReference type="OrthoDB" id="7063692at2"/>
<evidence type="ECO:0000256" key="1">
    <source>
        <dbReference type="SAM" id="Coils"/>
    </source>
</evidence>
<dbReference type="InterPro" id="IPR013491">
    <property type="entry name" value="Tape_meas_N"/>
</dbReference>
<feature type="domain" description="Tape measure protein N-terminal" evidence="3">
    <location>
        <begin position="56"/>
        <end position="247"/>
    </location>
</feature>
<keyword evidence="2" id="KW-0472">Membrane</keyword>
<name>A0A318SKP9_9BURK</name>
<sequence length="1820" mass="187308">MTTPIGIKLSLGGEREVEAGLRRVSGGMDTIGTAATSLRGGLAGLAGALGAALGVKEVLSAADAVTTLNNQLKLATGGAQQAAAAYSSLYEIAQRSRTSFVELGGTFATITTAAAGLGVSQQRMLGITEAIANAVTISGASAQASQAALMQLGQGLASGTLRGEELNSVMEQTPRLAKALADGLGVTRGELRELGAQGKITAEQVIKALESQAGVLSGEVKNATLTVGQAFTVLTNASIRTVGDFDKASGASATLAKAIGTVAQAVDALGGTIRENETTFKVLAGGVGGVAVVAGAAAFVSALKTVGGAISALGAVMAANPAVLVLLGIAAIGGAGAVALEASTKTAAGIQRAIDSLIQENQRSEEAMARAVEGGRQRGADNIAETIRQRREQIAKFRAELQQTQALAMGAGINTSIEDAKMAAAGQRARDQEERNKYLGESTRQTPAQIRNDEIKKAEKRNAELVAKAEGNTNEVLKLQAALRTEIANINEKHKDKKDESGAELKKQETGYVNLITSINAKIAAEKQEMENGGQLTVAQQVRIDLDKELAAGKLKLSDAQRKVVEERIAELSTAEAAKNLALAELKAIADLRDARLQEANARIKSTADASADNQTMRDEIALIGLSEDAQERILQSRRAAVIATKEATLAEMERKSAISGTMTVQEFALKEEIQQLKERNELLGVKYDRTTTAKAAEDITSEMRRASDQVNQSLTDALLRGFESGKGFAQNFRDTLKNMFNTLVLRPVISAILSPVSGTISGLLGGGGGSGGGAGNLLGLASNANSAYSLATGGLTGVGGSITGFGNMVGSQTISSFGYGVSGLAGPSQVPAAAAAGANAAGGLAGIGQTVMAAAPYLAAAFVALNALGVFRSEKKTDVGIKGTVGYDSSLAAFTTIRKGGTLFSGPSYRDDTAPLPDATRAALDSSIKSVFDSVAGYADVLGLNAKAIDGFTKDVFISTEGLSDTQVQEKLAAVFKGLGDDLANIVAGGILSGATTGSAVAAAAIAEDAAGALPLGVGTNVPGAGAGQTVSSASALDPFRKAGETSIDTLARLAGSLSSVNAVLDSLDQAALKASLAGGAAASALVDVFGGLDKFQAAASSFLQNFYTDDERRDVVKRQLGSTFDSMDIAMPTTRAAFRDLVEAQDLTTESGRKTYATLLSLSDAFASITEAATTSAAALAAEQAEKRASVQDQIDELSGNGRAVVDRRRGLEYAAAAADPALQKLIVSLWELQDATAAAATATAQAEKRASVQDEIDELSGNGRAVVDRQRGLEYAAAAADPALQKLIVRLWELQDATAAAAAAAEQAEKRASVQDQIDELSGNGRAVTDRRRGIEYAAAAADPALQKLIVRLWELEDATAAAAASAEKAEKRASVQDQIDELSGNSRAVTDRRRAIEYAAASADPELQSLLNTLWLLQDATARVDAAFATLERSVSARIEALQVVQQTAQETVGTLSTLFDTLKSNIRDLYQEVDATRAMSLQQAAAFVANAVGTVRTTGALPKNDDLSSAIASLRGGMDDKNFATRADADRARLVLAAQLDELGRYTGEQLSTAEQQVKLAEDEIKRLDDMLKFERTQIELARGQIDATVTVADAIEALHKSMFPPAAAKPGAGTTGGAVVGAGPSGGSAGVTGSALGRQGNGSYVFSDGYVTRDIAGAEAARLAGLDAIYAKWAGTGDVAGYYSAAKAAGFTLRDVAAHDGFFYGDVLAAAAAAGIPAFAVGTNYVPRDMLAQIHEGEAIVPRAYNPAANPGMGDMSQAGFARLLEAQLAGNSAFASAVSLLRKVQTDIDALRSGGIQVFGSAKDPLPTKAVTA</sequence>
<accession>A0A318SKP9</accession>
<evidence type="ECO:0000313" key="4">
    <source>
        <dbReference type="EMBL" id="PYE79456.1"/>
    </source>
</evidence>
<feature type="coiled-coil region" evidence="1">
    <location>
        <begin position="448"/>
        <end position="500"/>
    </location>
</feature>
<dbReference type="RefSeq" id="WP_110464420.1">
    <property type="nucleotide sequence ID" value="NZ_JAMOFZ010000001.1"/>
</dbReference>
<keyword evidence="1" id="KW-0175">Coiled coil</keyword>
<comment type="caution">
    <text evidence="4">The sequence shown here is derived from an EMBL/GenBank/DDBJ whole genome shotgun (WGS) entry which is preliminary data.</text>
</comment>
<feature type="coiled-coil region" evidence="1">
    <location>
        <begin position="1556"/>
        <end position="1583"/>
    </location>
</feature>
<evidence type="ECO:0000256" key="2">
    <source>
        <dbReference type="SAM" id="Phobius"/>
    </source>
</evidence>
<feature type="coiled-coil region" evidence="1">
    <location>
        <begin position="347"/>
        <end position="407"/>
    </location>
</feature>
<dbReference type="Pfam" id="PF20155">
    <property type="entry name" value="TMP_3"/>
    <property type="match status" value="1"/>
</dbReference>
<keyword evidence="2" id="KW-1133">Transmembrane helix</keyword>